<dbReference type="OrthoDB" id="6242697at2759"/>
<keyword evidence="6" id="KW-0539">Nucleus</keyword>
<keyword evidence="5" id="KW-0804">Transcription</keyword>
<dbReference type="GO" id="GO:0000981">
    <property type="term" value="F:DNA-binding transcription factor activity, RNA polymerase II-specific"/>
    <property type="evidence" value="ECO:0007669"/>
    <property type="project" value="TreeGrafter"/>
</dbReference>
<dbReference type="SMART" id="SM00353">
    <property type="entry name" value="HLH"/>
    <property type="match status" value="1"/>
</dbReference>
<feature type="compositionally biased region" description="Basic and acidic residues" evidence="7">
    <location>
        <begin position="382"/>
        <end position="392"/>
    </location>
</feature>
<dbReference type="Gene3D" id="1.20.5.170">
    <property type="match status" value="1"/>
</dbReference>
<dbReference type="GeneID" id="111131823"/>
<keyword evidence="3" id="KW-0805">Transcription regulation</keyword>
<evidence type="ECO:0000256" key="3">
    <source>
        <dbReference type="ARBA" id="ARBA00023015"/>
    </source>
</evidence>
<dbReference type="PANTHER" id="PTHR45776">
    <property type="entry name" value="MIP04163P"/>
    <property type="match status" value="1"/>
</dbReference>
<protein>
    <submittedName>
        <fullName evidence="10 11">Centromere-binding protein 1-like</fullName>
    </submittedName>
</protein>
<gene>
    <name evidence="10 11" type="primary">LOC111131823</name>
</gene>
<organism evidence="9 10">
    <name type="scientific">Crassostrea virginica</name>
    <name type="common">Eastern oyster</name>
    <dbReference type="NCBI Taxonomy" id="6565"/>
    <lineage>
        <taxon>Eukaryota</taxon>
        <taxon>Metazoa</taxon>
        <taxon>Spiralia</taxon>
        <taxon>Lophotrochozoa</taxon>
        <taxon>Mollusca</taxon>
        <taxon>Bivalvia</taxon>
        <taxon>Autobranchia</taxon>
        <taxon>Pteriomorphia</taxon>
        <taxon>Ostreida</taxon>
        <taxon>Ostreoidea</taxon>
        <taxon>Ostreidae</taxon>
        <taxon>Crassostrea</taxon>
    </lineage>
</organism>
<evidence type="ECO:0000256" key="2">
    <source>
        <dbReference type="ARBA" id="ARBA00008289"/>
    </source>
</evidence>
<name>A0A8B8E6H3_CRAVI</name>
<proteinExistence type="inferred from homology"/>
<dbReference type="KEGG" id="cvn:111131823"/>
<dbReference type="RefSeq" id="XP_022335249.1">
    <property type="nucleotide sequence ID" value="XM_022479541.1"/>
</dbReference>
<dbReference type="GO" id="GO:0005634">
    <property type="term" value="C:nucleus"/>
    <property type="evidence" value="ECO:0007669"/>
    <property type="project" value="UniProtKB-SubCell"/>
</dbReference>
<keyword evidence="4" id="KW-0238">DNA-binding</keyword>
<evidence type="ECO:0000256" key="1">
    <source>
        <dbReference type="ARBA" id="ARBA00004123"/>
    </source>
</evidence>
<evidence type="ECO:0000256" key="7">
    <source>
        <dbReference type="SAM" id="MobiDB-lite"/>
    </source>
</evidence>
<dbReference type="GO" id="GO:0000978">
    <property type="term" value="F:RNA polymerase II cis-regulatory region sequence-specific DNA binding"/>
    <property type="evidence" value="ECO:0007669"/>
    <property type="project" value="TreeGrafter"/>
</dbReference>
<evidence type="ECO:0000256" key="6">
    <source>
        <dbReference type="ARBA" id="ARBA00023242"/>
    </source>
</evidence>
<reference evidence="10 11" key="1">
    <citation type="submission" date="2025-04" db="UniProtKB">
        <authorList>
            <consortium name="RefSeq"/>
        </authorList>
    </citation>
    <scope>IDENTIFICATION</scope>
    <source>
        <tissue evidence="10 11">Whole sample</tissue>
    </source>
</reference>
<dbReference type="PANTHER" id="PTHR45776:SF2">
    <property type="entry name" value="MIP04163P"/>
    <property type="match status" value="1"/>
</dbReference>
<evidence type="ECO:0000313" key="11">
    <source>
        <dbReference type="RefSeq" id="XP_022335249.1"/>
    </source>
</evidence>
<dbReference type="Pfam" id="PF00010">
    <property type="entry name" value="HLH"/>
    <property type="match status" value="1"/>
</dbReference>
<comment type="similarity">
    <text evidence="2">Belongs to the MiT/TFE family.</text>
</comment>
<feature type="compositionally biased region" description="Polar residues" evidence="7">
    <location>
        <begin position="494"/>
        <end position="513"/>
    </location>
</feature>
<dbReference type="Gene3D" id="4.10.280.10">
    <property type="entry name" value="Helix-loop-helix DNA-binding domain"/>
    <property type="match status" value="1"/>
</dbReference>
<evidence type="ECO:0000313" key="9">
    <source>
        <dbReference type="Proteomes" id="UP000694844"/>
    </source>
</evidence>
<feature type="region of interest" description="Disordered" evidence="7">
    <location>
        <begin position="491"/>
        <end position="513"/>
    </location>
</feature>
<comment type="subcellular location">
    <subcellularLocation>
        <location evidence="1">Nucleus</location>
    </subcellularLocation>
</comment>
<dbReference type="PROSITE" id="PS50888">
    <property type="entry name" value="BHLH"/>
    <property type="match status" value="1"/>
</dbReference>
<evidence type="ECO:0000259" key="8">
    <source>
        <dbReference type="PROSITE" id="PS50888"/>
    </source>
</evidence>
<sequence>MYNASQRLRAIRKQLKSMNDQYQHGLEDSGVGTDDCLLNAEDHLDVGAPRRYSGANMTLSSPVDPALCDDNVNSMAIGTVIDTIADWCPGAEVDDMPLSEELRSAISNIEDLEDMDTLIGNVISAVQADASYDQDLKTAEHSVQEDTIENLTNFSRASSLTSESCQGQNSNKIFMSAEEEESWRKDRRKKDNHNVIERRRRYNINDRIKELATLLPPSIPTHHKQNKGSILRASVEYIKELKREKEKLHKLEDGQKVLDNKYQKLLFRIFQLELKLKLYGLTEDLDDFRVKKKKSRRRMSEINAMVEVLCKQNATESPSQQNKGKSSSSCKKNQGAAESCPGQKGAISVKHGLRHHLSKKMSAGKQDSDHFRTGNKFYWHPEKQNKIRDRDTPMSSQLSEVPTEKKILQSCSGTNHGKANKGEAGAQEKEEVIELSTEQCNILLDLFENHGNVDEILINTDITSQQKDAPATEECLSPVTSTSNMLEKLLRGKGSNSDSSGLENSTESTTGLR</sequence>
<evidence type="ECO:0000256" key="4">
    <source>
        <dbReference type="ARBA" id="ARBA00023125"/>
    </source>
</evidence>
<dbReference type="AlphaFoldDB" id="A0A8B8E6H3"/>
<dbReference type="GO" id="GO:0046983">
    <property type="term" value="F:protein dimerization activity"/>
    <property type="evidence" value="ECO:0007669"/>
    <property type="project" value="InterPro"/>
</dbReference>
<feature type="domain" description="BHLH" evidence="8">
    <location>
        <begin position="188"/>
        <end position="241"/>
    </location>
</feature>
<dbReference type="RefSeq" id="XP_022335248.1">
    <property type="nucleotide sequence ID" value="XM_022479540.1"/>
</dbReference>
<dbReference type="InterPro" id="IPR036638">
    <property type="entry name" value="HLH_DNA-bd_sf"/>
</dbReference>
<feature type="compositionally biased region" description="Low complexity" evidence="7">
    <location>
        <begin position="317"/>
        <end position="335"/>
    </location>
</feature>
<dbReference type="Proteomes" id="UP000694844">
    <property type="component" value="Chromosome 4"/>
</dbReference>
<feature type="region of interest" description="Disordered" evidence="7">
    <location>
        <begin position="313"/>
        <end position="345"/>
    </location>
</feature>
<evidence type="ECO:0000256" key="5">
    <source>
        <dbReference type="ARBA" id="ARBA00023163"/>
    </source>
</evidence>
<dbReference type="CDD" id="cd11397">
    <property type="entry name" value="bHLHzip_MITF_like"/>
    <property type="match status" value="1"/>
</dbReference>
<dbReference type="InterPro" id="IPR011598">
    <property type="entry name" value="bHLH_dom"/>
</dbReference>
<accession>A0A8B8E6H3</accession>
<evidence type="ECO:0000313" key="10">
    <source>
        <dbReference type="RefSeq" id="XP_022335248.1"/>
    </source>
</evidence>
<dbReference type="SUPFAM" id="SSF47459">
    <property type="entry name" value="HLH, helix-loop-helix DNA-binding domain"/>
    <property type="match status" value="1"/>
</dbReference>
<keyword evidence="9" id="KW-1185">Reference proteome</keyword>
<feature type="region of interest" description="Disordered" evidence="7">
    <location>
        <begin position="382"/>
        <end position="405"/>
    </location>
</feature>